<dbReference type="GO" id="GO:0016992">
    <property type="term" value="F:lipoate synthase activity"/>
    <property type="evidence" value="ECO:0007669"/>
    <property type="project" value="UniProtKB-UniRule"/>
</dbReference>
<dbReference type="VEuPathDB" id="FungiDB:BDEG_26885"/>
<dbReference type="HAMAP" id="MF_00206">
    <property type="entry name" value="Lipoyl_synth"/>
    <property type="match status" value="1"/>
</dbReference>
<comment type="similarity">
    <text evidence="9">Belongs to the radical SAM superfamily. Lipoyl synthase family.</text>
</comment>
<dbReference type="SUPFAM" id="SSF102114">
    <property type="entry name" value="Radical SAM enzymes"/>
    <property type="match status" value="1"/>
</dbReference>
<keyword evidence="5 9" id="KW-0479">Metal-binding</keyword>
<comment type="subcellular location">
    <subcellularLocation>
        <location evidence="1 9">Mitochondrion</location>
    </subcellularLocation>
</comment>
<evidence type="ECO:0000259" key="11">
    <source>
        <dbReference type="PROSITE" id="PS51918"/>
    </source>
</evidence>
<evidence type="ECO:0000256" key="10">
    <source>
        <dbReference type="SAM" id="MobiDB-lite"/>
    </source>
</evidence>
<organism evidence="12 13">
    <name type="scientific">Batrachochytrium dendrobatidis (strain JEL423)</name>
    <dbReference type="NCBI Taxonomy" id="403673"/>
    <lineage>
        <taxon>Eukaryota</taxon>
        <taxon>Fungi</taxon>
        <taxon>Fungi incertae sedis</taxon>
        <taxon>Chytridiomycota</taxon>
        <taxon>Chytridiomycota incertae sedis</taxon>
        <taxon>Chytridiomycetes</taxon>
        <taxon>Rhizophydiales</taxon>
        <taxon>Rhizophydiales incertae sedis</taxon>
        <taxon>Batrachochytrium</taxon>
    </lineage>
</organism>
<dbReference type="GO" id="GO:0009249">
    <property type="term" value="P:protein lipoylation"/>
    <property type="evidence" value="ECO:0007669"/>
    <property type="project" value="UniProtKB-UniRule"/>
</dbReference>
<dbReference type="FunFam" id="3.20.20.70:FF:000036">
    <property type="entry name" value="Lipoyl synthase, mitochondrial"/>
    <property type="match status" value="1"/>
</dbReference>
<dbReference type="Pfam" id="PF16881">
    <property type="entry name" value="LIAS_N"/>
    <property type="match status" value="1"/>
</dbReference>
<dbReference type="SFLD" id="SFLDS00029">
    <property type="entry name" value="Radical_SAM"/>
    <property type="match status" value="1"/>
</dbReference>
<keyword evidence="9" id="KW-0496">Mitochondrion</keyword>
<keyword evidence="3 9" id="KW-0808">Transferase</keyword>
<name>A0A177WUF7_BATDL</name>
<evidence type="ECO:0000256" key="4">
    <source>
        <dbReference type="ARBA" id="ARBA00022691"/>
    </source>
</evidence>
<dbReference type="InterPro" id="IPR003698">
    <property type="entry name" value="Lipoyl_synth"/>
</dbReference>
<evidence type="ECO:0000256" key="8">
    <source>
        <dbReference type="ARBA" id="ARBA00047326"/>
    </source>
</evidence>
<feature type="binding site" evidence="9">
    <location>
        <position position="137"/>
    </location>
    <ligand>
        <name>[4Fe-4S] cluster</name>
        <dbReference type="ChEBI" id="CHEBI:49883"/>
        <label>1</label>
    </ligand>
</feature>
<feature type="compositionally biased region" description="Polar residues" evidence="10">
    <location>
        <begin position="398"/>
        <end position="410"/>
    </location>
</feature>
<dbReference type="PROSITE" id="PS51918">
    <property type="entry name" value="RADICAL_SAM"/>
    <property type="match status" value="1"/>
</dbReference>
<feature type="binding site" evidence="9">
    <location>
        <position position="143"/>
    </location>
    <ligand>
        <name>[4Fe-4S] cluster</name>
        <dbReference type="ChEBI" id="CHEBI:49883"/>
        <label>1</label>
    </ligand>
</feature>
<feature type="binding site" evidence="9">
    <location>
        <position position="378"/>
    </location>
    <ligand>
        <name>[4Fe-4S] cluster</name>
        <dbReference type="ChEBI" id="CHEBI:49883"/>
        <label>1</label>
    </ligand>
</feature>
<evidence type="ECO:0000256" key="9">
    <source>
        <dbReference type="HAMAP-Rule" id="MF_03123"/>
    </source>
</evidence>
<dbReference type="eggNOG" id="KOG2672">
    <property type="taxonomic scope" value="Eukaryota"/>
</dbReference>
<dbReference type="SFLD" id="SFLDF00271">
    <property type="entry name" value="lipoyl_synthase"/>
    <property type="match status" value="1"/>
</dbReference>
<dbReference type="SMART" id="SM00729">
    <property type="entry name" value="Elp3"/>
    <property type="match status" value="1"/>
</dbReference>
<dbReference type="InterPro" id="IPR007197">
    <property type="entry name" value="rSAM"/>
</dbReference>
<evidence type="ECO:0000256" key="2">
    <source>
        <dbReference type="ARBA" id="ARBA00022485"/>
    </source>
</evidence>
<dbReference type="Pfam" id="PF04055">
    <property type="entry name" value="Radical_SAM"/>
    <property type="match status" value="1"/>
</dbReference>
<dbReference type="PANTHER" id="PTHR10949">
    <property type="entry name" value="LIPOYL SYNTHASE"/>
    <property type="match status" value="1"/>
</dbReference>
<dbReference type="EC" id="2.8.1.8" evidence="9"/>
<keyword evidence="7 9" id="KW-0411">Iron-sulfur</keyword>
<dbReference type="InterPro" id="IPR031691">
    <property type="entry name" value="LIAS_N"/>
</dbReference>
<evidence type="ECO:0000313" key="12">
    <source>
        <dbReference type="EMBL" id="OAJ43532.1"/>
    </source>
</evidence>
<dbReference type="STRING" id="403673.A0A177WUF7"/>
<evidence type="ECO:0000256" key="6">
    <source>
        <dbReference type="ARBA" id="ARBA00023004"/>
    </source>
</evidence>
<evidence type="ECO:0000256" key="1">
    <source>
        <dbReference type="ARBA" id="ARBA00004173"/>
    </source>
</evidence>
<feature type="binding site" evidence="9">
    <location>
        <position position="170"/>
    </location>
    <ligand>
        <name>[4Fe-4S] cluster</name>
        <dbReference type="ChEBI" id="CHEBI:49883"/>
        <label>2</label>
        <note>4Fe-4S-S-AdoMet</note>
    </ligand>
</feature>
<evidence type="ECO:0000313" key="13">
    <source>
        <dbReference type="Proteomes" id="UP000077115"/>
    </source>
</evidence>
<dbReference type="AlphaFoldDB" id="A0A177WUF7"/>
<feature type="binding site" evidence="9">
    <location>
        <position position="167"/>
    </location>
    <ligand>
        <name>[4Fe-4S] cluster</name>
        <dbReference type="ChEBI" id="CHEBI:49883"/>
        <label>2</label>
        <note>4Fe-4S-S-AdoMet</note>
    </ligand>
</feature>
<accession>A0A177WUF7</accession>
<evidence type="ECO:0000256" key="7">
    <source>
        <dbReference type="ARBA" id="ARBA00023014"/>
    </source>
</evidence>
<dbReference type="OrthoDB" id="3231at2759"/>
<dbReference type="EMBL" id="DS022310">
    <property type="protein sequence ID" value="OAJ43532.1"/>
    <property type="molecule type" value="Genomic_DNA"/>
</dbReference>
<comment type="pathway">
    <text evidence="9">Protein modification; protein lipoylation via endogenous pathway; protein N(6)-(lipoyl)lysine from octanoyl-[acyl-carrier-protein]: step 2/2.</text>
</comment>
<feature type="binding site" evidence="9">
    <location>
        <position position="163"/>
    </location>
    <ligand>
        <name>[4Fe-4S] cluster</name>
        <dbReference type="ChEBI" id="CHEBI:49883"/>
        <label>2</label>
        <note>4Fe-4S-S-AdoMet</note>
    </ligand>
</feature>
<keyword evidence="2 9" id="KW-0004">4Fe-4S</keyword>
<evidence type="ECO:0000256" key="3">
    <source>
        <dbReference type="ARBA" id="ARBA00022679"/>
    </source>
</evidence>
<dbReference type="SFLD" id="SFLDG01058">
    <property type="entry name" value="lipoyl_synthase_like"/>
    <property type="match status" value="1"/>
</dbReference>
<dbReference type="NCBIfam" id="NF009544">
    <property type="entry name" value="PRK12928.1"/>
    <property type="match status" value="1"/>
</dbReference>
<keyword evidence="6 9" id="KW-0408">Iron</keyword>
<evidence type="ECO:0000256" key="5">
    <source>
        <dbReference type="ARBA" id="ARBA00022723"/>
    </source>
</evidence>
<dbReference type="InterPro" id="IPR013785">
    <property type="entry name" value="Aldolase_TIM"/>
</dbReference>
<dbReference type="PANTHER" id="PTHR10949:SF0">
    <property type="entry name" value="LIPOYL SYNTHASE, MITOCHONDRIAL"/>
    <property type="match status" value="1"/>
</dbReference>
<gene>
    <name evidence="12" type="ORF">BDEG_26885</name>
</gene>
<dbReference type="CDD" id="cd01335">
    <property type="entry name" value="Radical_SAM"/>
    <property type="match status" value="1"/>
</dbReference>
<dbReference type="InterPro" id="IPR058240">
    <property type="entry name" value="rSAM_sf"/>
</dbReference>
<comment type="cofactor">
    <cofactor evidence="9">
        <name>[4Fe-4S] cluster</name>
        <dbReference type="ChEBI" id="CHEBI:49883"/>
    </cofactor>
    <text evidence="9">Binds 2 [4Fe-4S] clusters per subunit. One cluster is coordinated with 3 cysteines and an exchangeable S-adenosyl-L-methionine.</text>
</comment>
<dbReference type="Proteomes" id="UP000077115">
    <property type="component" value="Unassembled WGS sequence"/>
</dbReference>
<dbReference type="NCBIfam" id="TIGR00510">
    <property type="entry name" value="lipA"/>
    <property type="match status" value="1"/>
</dbReference>
<keyword evidence="4 9" id="KW-0949">S-adenosyl-L-methionine</keyword>
<dbReference type="Gene3D" id="3.20.20.70">
    <property type="entry name" value="Aldolase class I"/>
    <property type="match status" value="1"/>
</dbReference>
<comment type="catalytic activity">
    <reaction evidence="8 9">
        <text>[[Fe-S] cluster scaffold protein carrying a second [4Fe-4S](2+) cluster] + N(6)-octanoyl-L-lysyl-[protein] + 2 oxidized [2Fe-2S]-[ferredoxin] + 2 S-adenosyl-L-methionine + 4 H(+) = [[Fe-S] cluster scaffold protein] + N(6)-[(R)-dihydrolipoyl]-L-lysyl-[protein] + 4 Fe(3+) + 2 hydrogen sulfide + 2 5'-deoxyadenosine + 2 L-methionine + 2 reduced [2Fe-2S]-[ferredoxin]</text>
        <dbReference type="Rhea" id="RHEA:16585"/>
        <dbReference type="Rhea" id="RHEA-COMP:9928"/>
        <dbReference type="Rhea" id="RHEA-COMP:10000"/>
        <dbReference type="Rhea" id="RHEA-COMP:10001"/>
        <dbReference type="Rhea" id="RHEA-COMP:10475"/>
        <dbReference type="Rhea" id="RHEA-COMP:14568"/>
        <dbReference type="Rhea" id="RHEA-COMP:14569"/>
        <dbReference type="ChEBI" id="CHEBI:15378"/>
        <dbReference type="ChEBI" id="CHEBI:17319"/>
        <dbReference type="ChEBI" id="CHEBI:29034"/>
        <dbReference type="ChEBI" id="CHEBI:29919"/>
        <dbReference type="ChEBI" id="CHEBI:33722"/>
        <dbReference type="ChEBI" id="CHEBI:33737"/>
        <dbReference type="ChEBI" id="CHEBI:33738"/>
        <dbReference type="ChEBI" id="CHEBI:57844"/>
        <dbReference type="ChEBI" id="CHEBI:59789"/>
        <dbReference type="ChEBI" id="CHEBI:78809"/>
        <dbReference type="ChEBI" id="CHEBI:83100"/>
        <dbReference type="EC" id="2.8.1.8"/>
    </reaction>
</comment>
<dbReference type="UniPathway" id="UPA00538">
    <property type="reaction ID" value="UER00593"/>
</dbReference>
<reference evidence="12 13" key="2">
    <citation type="submission" date="2016-05" db="EMBL/GenBank/DDBJ databases">
        <title>Lineage-specific infection strategies underlie the spectrum of fungal disease in amphibians.</title>
        <authorList>
            <person name="Cuomo C.A."/>
            <person name="Farrer R.A."/>
            <person name="James T."/>
            <person name="Longcore J."/>
            <person name="Birren B."/>
        </authorList>
    </citation>
    <scope>NUCLEOTIDE SEQUENCE [LARGE SCALE GENOMIC DNA]</scope>
    <source>
        <strain evidence="12 13">JEL423</strain>
    </source>
</reference>
<feature type="binding site" evidence="9">
    <location>
        <position position="132"/>
    </location>
    <ligand>
        <name>[4Fe-4S] cluster</name>
        <dbReference type="ChEBI" id="CHEBI:49883"/>
        <label>1</label>
    </ligand>
</feature>
<feature type="region of interest" description="Disordered" evidence="10">
    <location>
        <begin position="398"/>
        <end position="417"/>
    </location>
</feature>
<dbReference type="GO" id="GO:0005739">
    <property type="term" value="C:mitochondrion"/>
    <property type="evidence" value="ECO:0007669"/>
    <property type="project" value="UniProtKB-SubCell"/>
</dbReference>
<proteinExistence type="inferred from homology"/>
<dbReference type="InterPro" id="IPR006638">
    <property type="entry name" value="Elp3/MiaA/NifB-like_rSAM"/>
</dbReference>
<dbReference type="GO" id="GO:0051539">
    <property type="term" value="F:4 iron, 4 sulfur cluster binding"/>
    <property type="evidence" value="ECO:0007669"/>
    <property type="project" value="UniProtKB-UniRule"/>
</dbReference>
<dbReference type="GO" id="GO:0046872">
    <property type="term" value="F:metal ion binding"/>
    <property type="evidence" value="ECO:0007669"/>
    <property type="project" value="UniProtKB-KW"/>
</dbReference>
<sequence>MHILFPKRLTVSGLTVLESYSAAHSRALLFKAGPLCVRGNATAKLSAAPAEQEKLAFSKRLENGPGLGDFVSQSTQLSMEEALELDGSSSLQQLTKKKHTKLPEWLKTDIPVGDSFKKIKSDLRGLKLHTVCEEAKCPNIGECWGGGEEKTATATIMLMGDECTRGCRFCSVKTNRKPKALDPNEPEHTAEAISRWGLGYIVMTSVDRDDLPDGGASHFANTVRLTKKKAPKILVECLTGDFRGNLDDVETVALSGLDVYAHNIETVENLQPYVRDRRAGFRQSLSVLEHAKKVRPDLITKTSMMLGLGETDEEVIHTLEELRKVDVDVVTFGQYMRPTTKHMKVSEYVHPEKFQHWADVAKQMGFKYVASGPLVRSSYKAGEFYIKNMLKEQQMKASIQQSENSSTLNQDEIRLNA</sequence>
<feature type="domain" description="Radical SAM core" evidence="11">
    <location>
        <begin position="146"/>
        <end position="367"/>
    </location>
</feature>
<comment type="function">
    <text evidence="9">Catalyzes the radical-mediated insertion of two sulfur atoms into the C-6 and C-8 positions of the octanoyl moiety bound to the lipoyl domains of lipoate-dependent enzymes, thereby converting the octanoylated domains into lipoylated derivatives.</text>
</comment>
<dbReference type="NCBIfam" id="NF004019">
    <property type="entry name" value="PRK05481.1"/>
    <property type="match status" value="1"/>
</dbReference>
<protein>
    <recommendedName>
        <fullName evidence="9">Lipoyl synthase, mitochondrial</fullName>
        <ecNumber evidence="9">2.8.1.8</ecNumber>
    </recommendedName>
    <alternativeName>
        <fullName evidence="9">Lipoate synthase</fullName>
        <shortName evidence="9">LS</shortName>
        <shortName evidence="9">Lip-syn</shortName>
    </alternativeName>
    <alternativeName>
        <fullName evidence="9">Lipoic acid synthase</fullName>
    </alternativeName>
</protein>
<reference evidence="12 13" key="1">
    <citation type="submission" date="2006-10" db="EMBL/GenBank/DDBJ databases">
        <title>The Genome Sequence of Batrachochytrium dendrobatidis JEL423.</title>
        <authorList>
            <consortium name="The Broad Institute Genome Sequencing Platform"/>
            <person name="Birren B."/>
            <person name="Lander E."/>
            <person name="Galagan J."/>
            <person name="Cuomo C."/>
            <person name="Devon K."/>
            <person name="Jaffe D."/>
            <person name="Butler J."/>
            <person name="Alvarez P."/>
            <person name="Gnerre S."/>
            <person name="Grabherr M."/>
            <person name="Kleber M."/>
            <person name="Mauceli E."/>
            <person name="Brockman W."/>
            <person name="Young S."/>
            <person name="LaButti K."/>
            <person name="Sykes S."/>
            <person name="DeCaprio D."/>
            <person name="Crawford M."/>
            <person name="Koehrsen M."/>
            <person name="Engels R."/>
            <person name="Montgomery P."/>
            <person name="Pearson M."/>
            <person name="Howarth C."/>
            <person name="Larson L."/>
            <person name="White J."/>
            <person name="O'Leary S."/>
            <person name="Kodira C."/>
            <person name="Zeng Q."/>
            <person name="Yandava C."/>
            <person name="Alvarado L."/>
            <person name="Longcore J."/>
            <person name="James T."/>
        </authorList>
    </citation>
    <scope>NUCLEOTIDE SEQUENCE [LARGE SCALE GENOMIC DNA]</scope>
    <source>
        <strain evidence="12 13">JEL423</strain>
    </source>
</reference>